<organism evidence="2">
    <name type="scientific">uncultured Friedmanniella sp</name>
    <dbReference type="NCBI Taxonomy" id="335381"/>
    <lineage>
        <taxon>Bacteria</taxon>
        <taxon>Bacillati</taxon>
        <taxon>Actinomycetota</taxon>
        <taxon>Actinomycetes</taxon>
        <taxon>Propionibacteriales</taxon>
        <taxon>Nocardioidaceae</taxon>
        <taxon>Friedmanniella</taxon>
        <taxon>environmental samples</taxon>
    </lineage>
</organism>
<reference evidence="2" key="1">
    <citation type="submission" date="2020-02" db="EMBL/GenBank/DDBJ databases">
        <authorList>
            <person name="Meier V. D."/>
        </authorList>
    </citation>
    <scope>NUCLEOTIDE SEQUENCE</scope>
    <source>
        <strain evidence="2">AVDCRST_MAG61</strain>
    </source>
</reference>
<feature type="compositionally biased region" description="Basic and acidic residues" evidence="1">
    <location>
        <begin position="89"/>
        <end position="101"/>
    </location>
</feature>
<feature type="compositionally biased region" description="Low complexity" evidence="1">
    <location>
        <begin position="21"/>
        <end position="31"/>
    </location>
</feature>
<feature type="non-terminal residue" evidence="2">
    <location>
        <position position="1"/>
    </location>
</feature>
<feature type="compositionally biased region" description="Basic and acidic residues" evidence="1">
    <location>
        <begin position="9"/>
        <end position="20"/>
    </location>
</feature>
<evidence type="ECO:0000256" key="1">
    <source>
        <dbReference type="SAM" id="MobiDB-lite"/>
    </source>
</evidence>
<feature type="compositionally biased region" description="Basic residues" evidence="1">
    <location>
        <begin position="68"/>
        <end position="88"/>
    </location>
</feature>
<feature type="compositionally biased region" description="Low complexity" evidence="1">
    <location>
        <begin position="40"/>
        <end position="53"/>
    </location>
</feature>
<dbReference type="EMBL" id="CADCTT010000296">
    <property type="protein sequence ID" value="CAA9320700.1"/>
    <property type="molecule type" value="Genomic_DNA"/>
</dbReference>
<feature type="region of interest" description="Disordered" evidence="1">
    <location>
        <begin position="126"/>
        <end position="222"/>
    </location>
</feature>
<feature type="region of interest" description="Disordered" evidence="1">
    <location>
        <begin position="1"/>
        <end position="111"/>
    </location>
</feature>
<name>A0A6J4L2Y5_9ACTN</name>
<feature type="compositionally biased region" description="Basic and acidic residues" evidence="1">
    <location>
        <begin position="142"/>
        <end position="151"/>
    </location>
</feature>
<feature type="non-terminal residue" evidence="2">
    <location>
        <position position="222"/>
    </location>
</feature>
<sequence>ARHRRPGPRHHDPGLLRDPRLAAGRAAVRGAGHPGRRPARPGLGLLGLAGLDRLPADRPDAGVPVPDHRRRAGGHQRSQPRQRGHRLGHRADPDHDPRGPRGDAAVEGGRLHPVRPRLRCLEHAHPRPAHPAQHGGGHHRPGHGDHAGVDHRRGHAVLPGPGHHPTGLQPGDHAVRRPAVHLPVPRGGRHPRPGHRGDLPGLQLLRRRPPGRPGPDHLERQV</sequence>
<proteinExistence type="predicted"/>
<accession>A0A6J4L2Y5</accession>
<gene>
    <name evidence="2" type="ORF">AVDCRST_MAG61-2299</name>
</gene>
<dbReference type="AlphaFoldDB" id="A0A6J4L2Y5"/>
<evidence type="ECO:0000313" key="2">
    <source>
        <dbReference type="EMBL" id="CAA9320700.1"/>
    </source>
</evidence>
<protein>
    <submittedName>
        <fullName evidence="2">Dipeptide transport system permease protein DppC</fullName>
    </submittedName>
</protein>